<dbReference type="Pfam" id="PF06674">
    <property type="entry name" value="DUF1176"/>
    <property type="match status" value="1"/>
</dbReference>
<reference evidence="2 3" key="1">
    <citation type="submission" date="2019-11" db="EMBL/GenBank/DDBJ databases">
        <title>Draft Genome Sequences of Six Type Strains of the Genus Massilia.</title>
        <authorList>
            <person name="Miess H."/>
            <person name="Frediansyah A."/>
            <person name="Goeker M."/>
            <person name="Gross H."/>
        </authorList>
    </citation>
    <scope>NUCLEOTIDE SEQUENCE [LARGE SCALE GENOMIC DNA]</scope>
    <source>
        <strain evidence="2 3">DSM 17513</strain>
    </source>
</reference>
<keyword evidence="3" id="KW-1185">Reference proteome</keyword>
<comment type="caution">
    <text evidence="2">The sequence shown here is derived from an EMBL/GenBank/DDBJ whole genome shotgun (WGS) entry which is preliminary data.</text>
</comment>
<accession>A0A6I3XQ41</accession>
<dbReference type="AlphaFoldDB" id="A0A6I3XQ41"/>
<dbReference type="Proteomes" id="UP000431684">
    <property type="component" value="Unassembled WGS sequence"/>
</dbReference>
<evidence type="ECO:0000313" key="2">
    <source>
        <dbReference type="EMBL" id="MUI15931.1"/>
    </source>
</evidence>
<dbReference type="InterPro" id="IPR009560">
    <property type="entry name" value="DUF1176"/>
</dbReference>
<evidence type="ECO:0000256" key="1">
    <source>
        <dbReference type="SAM" id="SignalP"/>
    </source>
</evidence>
<keyword evidence="1" id="KW-0732">Signal</keyword>
<name>A0A6I3XQ41_9BURK</name>
<sequence>MKISTLLRAAIPAAALFAPLVCAAQEYRSWNVQCDNVNRCEAVGYGPDRETARQIAVQLVREAGPDTAVMVKVILTGDGPREPDAVTITVGRHRPIPVRANRPMPREAARELLDMMIDGRTGRASDGAQQLTLPLDGMKAALLRMDAVQGRIGTPGALVRRGRRPEASVPPAPAMPVLHAAPRAQRVEDIELIKAVSAEAGLDAAEGIDKHSLYRFADDRLLLLFESARGSYRSFFEAWLANGRPPYQPRRLSLPNIGPEEGFLESASFNGQVLESYYRGTYSDCLETIEWLWTGNKFELLTMYRADSCRGMTGLIEHRKWVARKAPAN</sequence>
<protein>
    <submittedName>
        <fullName evidence="2">DUF1176 domain-containing protein</fullName>
    </submittedName>
</protein>
<feature type="signal peptide" evidence="1">
    <location>
        <begin position="1"/>
        <end position="24"/>
    </location>
</feature>
<organism evidence="2 3">
    <name type="scientific">Pseudoduganella dura</name>
    <dbReference type="NCBI Taxonomy" id="321982"/>
    <lineage>
        <taxon>Bacteria</taxon>
        <taxon>Pseudomonadati</taxon>
        <taxon>Pseudomonadota</taxon>
        <taxon>Betaproteobacteria</taxon>
        <taxon>Burkholderiales</taxon>
        <taxon>Oxalobacteraceae</taxon>
        <taxon>Telluria group</taxon>
        <taxon>Pseudoduganella</taxon>
    </lineage>
</organism>
<dbReference type="RefSeq" id="WP_155711558.1">
    <property type="nucleotide sequence ID" value="NZ_BMWU01000015.1"/>
</dbReference>
<dbReference type="EMBL" id="WNWM01000002">
    <property type="protein sequence ID" value="MUI15931.1"/>
    <property type="molecule type" value="Genomic_DNA"/>
</dbReference>
<dbReference type="OrthoDB" id="6183301at2"/>
<gene>
    <name evidence="2" type="ORF">GJV26_26230</name>
</gene>
<evidence type="ECO:0000313" key="3">
    <source>
        <dbReference type="Proteomes" id="UP000431684"/>
    </source>
</evidence>
<proteinExistence type="predicted"/>
<feature type="chain" id="PRO_5026254171" evidence="1">
    <location>
        <begin position="25"/>
        <end position="329"/>
    </location>
</feature>